<dbReference type="EMBL" id="JABFTP020000185">
    <property type="protein sequence ID" value="KAL3287173.1"/>
    <property type="molecule type" value="Genomic_DNA"/>
</dbReference>
<evidence type="ECO:0000313" key="3">
    <source>
        <dbReference type="Proteomes" id="UP001516400"/>
    </source>
</evidence>
<dbReference type="InterPro" id="IPR013783">
    <property type="entry name" value="Ig-like_fold"/>
</dbReference>
<organism evidence="2 3">
    <name type="scientific">Cryptolaemus montrouzieri</name>
    <dbReference type="NCBI Taxonomy" id="559131"/>
    <lineage>
        <taxon>Eukaryota</taxon>
        <taxon>Metazoa</taxon>
        <taxon>Ecdysozoa</taxon>
        <taxon>Arthropoda</taxon>
        <taxon>Hexapoda</taxon>
        <taxon>Insecta</taxon>
        <taxon>Pterygota</taxon>
        <taxon>Neoptera</taxon>
        <taxon>Endopterygota</taxon>
        <taxon>Coleoptera</taxon>
        <taxon>Polyphaga</taxon>
        <taxon>Cucujiformia</taxon>
        <taxon>Coccinelloidea</taxon>
        <taxon>Coccinellidae</taxon>
        <taxon>Scymninae</taxon>
        <taxon>Scymnini</taxon>
        <taxon>Cryptolaemus</taxon>
    </lineage>
</organism>
<evidence type="ECO:0000313" key="2">
    <source>
        <dbReference type="EMBL" id="KAL3287173.1"/>
    </source>
</evidence>
<feature type="domain" description="Immunoglobulin" evidence="1">
    <location>
        <begin position="10"/>
        <end position="106"/>
    </location>
</feature>
<evidence type="ECO:0000259" key="1">
    <source>
        <dbReference type="SMART" id="SM00409"/>
    </source>
</evidence>
<protein>
    <recommendedName>
        <fullName evidence="1">Immunoglobulin domain-containing protein</fullName>
    </recommendedName>
</protein>
<dbReference type="AlphaFoldDB" id="A0ABD2P8A8"/>
<keyword evidence="3" id="KW-1185">Reference proteome</keyword>
<name>A0ABD2P8A8_9CUCU</name>
<dbReference type="SMART" id="SM00409">
    <property type="entry name" value="IG"/>
    <property type="match status" value="1"/>
</dbReference>
<comment type="caution">
    <text evidence="2">The sequence shown here is derived from an EMBL/GenBank/DDBJ whole genome shotgun (WGS) entry which is preliminary data.</text>
</comment>
<dbReference type="InterPro" id="IPR003599">
    <property type="entry name" value="Ig_sub"/>
</dbReference>
<dbReference type="InterPro" id="IPR036179">
    <property type="entry name" value="Ig-like_dom_sf"/>
</dbReference>
<dbReference type="Pfam" id="PF07686">
    <property type="entry name" value="V-set"/>
    <property type="match status" value="1"/>
</dbReference>
<dbReference type="Gene3D" id="2.60.40.10">
    <property type="entry name" value="Immunoglobulins"/>
    <property type="match status" value="1"/>
</dbReference>
<gene>
    <name evidence="2" type="ORF">HHI36_001652</name>
</gene>
<proteinExistence type="predicted"/>
<reference evidence="2 3" key="1">
    <citation type="journal article" date="2021" name="BMC Biol.">
        <title>Horizontally acquired antibacterial genes associated with adaptive radiation of ladybird beetles.</title>
        <authorList>
            <person name="Li H.S."/>
            <person name="Tang X.F."/>
            <person name="Huang Y.H."/>
            <person name="Xu Z.Y."/>
            <person name="Chen M.L."/>
            <person name="Du X.Y."/>
            <person name="Qiu B.Y."/>
            <person name="Chen P.T."/>
            <person name="Zhang W."/>
            <person name="Slipinski A."/>
            <person name="Escalona H.E."/>
            <person name="Waterhouse R.M."/>
            <person name="Zwick A."/>
            <person name="Pang H."/>
        </authorList>
    </citation>
    <scope>NUCLEOTIDE SEQUENCE [LARGE SCALE GENOMIC DNA]</scope>
    <source>
        <strain evidence="2">SYSU2018</strain>
    </source>
</reference>
<dbReference type="PANTHER" id="PTHR23279:SF36">
    <property type="entry name" value="DEFECTIVE PROBOSCIS EXTENSION RESPONSE 9, ISOFORM A"/>
    <property type="match status" value="1"/>
</dbReference>
<sequence>MKRLVARSQNRTKRVQMGNEAHLECYSGENVTVFWSKIDQTTKEEQEITVNETTLHFDKRFKSTKHVKTKKWVLSIKYTQRSDEGIYACHIHTDPPETQYVQLILVVNLEW</sequence>
<dbReference type="InterPro" id="IPR037448">
    <property type="entry name" value="Zig-8"/>
</dbReference>
<dbReference type="SUPFAM" id="SSF48726">
    <property type="entry name" value="Immunoglobulin"/>
    <property type="match status" value="1"/>
</dbReference>
<dbReference type="PANTHER" id="PTHR23279">
    <property type="entry name" value="DEFECTIVE PROBOSCIS EXTENSION RESPONSE DPR -RELATED"/>
    <property type="match status" value="1"/>
</dbReference>
<dbReference type="Proteomes" id="UP001516400">
    <property type="component" value="Unassembled WGS sequence"/>
</dbReference>
<accession>A0ABD2P8A8</accession>
<dbReference type="InterPro" id="IPR013106">
    <property type="entry name" value="Ig_V-set"/>
</dbReference>